<dbReference type="Proteomes" id="UP001152799">
    <property type="component" value="Chromosome 1"/>
</dbReference>
<dbReference type="InterPro" id="IPR009316">
    <property type="entry name" value="COG2"/>
</dbReference>
<name>A0A9N9MG70_9CUCU</name>
<evidence type="ECO:0000313" key="3">
    <source>
        <dbReference type="EMBL" id="CAG9759632.1"/>
    </source>
</evidence>
<organism evidence="3 4">
    <name type="scientific">Ceutorhynchus assimilis</name>
    <name type="common">cabbage seed weevil</name>
    <dbReference type="NCBI Taxonomy" id="467358"/>
    <lineage>
        <taxon>Eukaryota</taxon>
        <taxon>Metazoa</taxon>
        <taxon>Ecdysozoa</taxon>
        <taxon>Arthropoda</taxon>
        <taxon>Hexapoda</taxon>
        <taxon>Insecta</taxon>
        <taxon>Pterygota</taxon>
        <taxon>Neoptera</taxon>
        <taxon>Endopterygota</taxon>
        <taxon>Coleoptera</taxon>
        <taxon>Polyphaga</taxon>
        <taxon>Cucujiformia</taxon>
        <taxon>Curculionidae</taxon>
        <taxon>Ceutorhynchinae</taxon>
        <taxon>Ceutorhynchus</taxon>
    </lineage>
</organism>
<protein>
    <recommendedName>
        <fullName evidence="2">COG complex component COG2 C-terminal domain-containing protein</fullName>
    </recommendedName>
</protein>
<accession>A0A9N9MG70</accession>
<evidence type="ECO:0000256" key="1">
    <source>
        <dbReference type="SAM" id="MobiDB-lite"/>
    </source>
</evidence>
<dbReference type="OrthoDB" id="332281at2759"/>
<dbReference type="GO" id="GO:0007030">
    <property type="term" value="P:Golgi organization"/>
    <property type="evidence" value="ECO:0007669"/>
    <property type="project" value="InterPro"/>
</dbReference>
<dbReference type="PANTHER" id="PTHR12961:SF0">
    <property type="entry name" value="CONSERVED OLIGOMERIC GOLGI COMPLEX SUBUNIT 2"/>
    <property type="match status" value="1"/>
</dbReference>
<feature type="domain" description="COG complex component COG2 C-terminal" evidence="2">
    <location>
        <begin position="348"/>
        <end position="644"/>
    </location>
</feature>
<dbReference type="InterPro" id="IPR024603">
    <property type="entry name" value="COG_complex_COG2_C"/>
</dbReference>
<dbReference type="AlphaFoldDB" id="A0A9N9MG70"/>
<keyword evidence="4" id="KW-1185">Reference proteome</keyword>
<sequence length="672" mass="77623">MDSSDVSKWKETFFQSTFSVDQCLMQYTQTSDLETIRTDLKNYGSKLQLHMSEILKNETEAIANLAEYLTNLNSKIDDLSVPISQLKEEIRTLYELIKTATHGYEEILGNIKNNNSRQNHIYLKLGIINSSIYINSVIGTIEANPIENLLTLERIVTKYSFQKIYLDELQLRTPDIEKNLKNVEGKLVSIINNCFIKSCKEQDQDIILRCLRMYIDLQKQEEAHQTFRKHIIRPAFQVLFTEKYLEECGYDLNKIYMEVKKILEKKVELLDSVVKVNIDLNSFNFVINSFWKEFDKQSREGLPHITAPGNPELFQKRFTHTYSLLKYIAEKANNEKLIKDDSFQSHLKRFNLPVYFEIKFQQIAGNFEGDTINITFNQIAANKNDLGFKLKPSEILWNSLTTCFNEDVYIDHLANHFVRLSMMLLCRYIKLLEKLLEDIVASDTSKEDVSNFIVDILIDLSILESLIAPSGFSTVNVGNTIFAIVNSNMWNVILKMFELNAKLILNIRNKFKNHIITSIITECISQLQNVTAIPRLYRRTNRSPPKEASSYMVEAVKPVLGFKSQFKGYLDNQFNDIVNSIILSITNQYLTLAQEVLMSVCKTEESLRRLKSRTINTSSDDSSHGTPDTMSDETKIREQIKFDVGYFCDKLNSIAMAPAKEAMQLLKTEVYK</sequence>
<dbReference type="GO" id="GO:0017119">
    <property type="term" value="C:Golgi transport complex"/>
    <property type="evidence" value="ECO:0007669"/>
    <property type="project" value="TreeGrafter"/>
</dbReference>
<dbReference type="GO" id="GO:0015031">
    <property type="term" value="P:protein transport"/>
    <property type="evidence" value="ECO:0007669"/>
    <property type="project" value="InterPro"/>
</dbReference>
<feature type="compositionally biased region" description="Polar residues" evidence="1">
    <location>
        <begin position="613"/>
        <end position="629"/>
    </location>
</feature>
<evidence type="ECO:0000259" key="2">
    <source>
        <dbReference type="Pfam" id="PF12022"/>
    </source>
</evidence>
<proteinExistence type="predicted"/>
<dbReference type="GO" id="GO:0006891">
    <property type="term" value="P:intra-Golgi vesicle-mediated transport"/>
    <property type="evidence" value="ECO:0007669"/>
    <property type="project" value="TreeGrafter"/>
</dbReference>
<feature type="region of interest" description="Disordered" evidence="1">
    <location>
        <begin position="612"/>
        <end position="634"/>
    </location>
</feature>
<dbReference type="GO" id="GO:0016020">
    <property type="term" value="C:membrane"/>
    <property type="evidence" value="ECO:0007669"/>
    <property type="project" value="InterPro"/>
</dbReference>
<dbReference type="PANTHER" id="PTHR12961">
    <property type="entry name" value="CONSERVED OLIGOMERIC GOLGI COMPLEX COMPONENT 2"/>
    <property type="match status" value="1"/>
</dbReference>
<dbReference type="EMBL" id="OU892277">
    <property type="protein sequence ID" value="CAG9759632.1"/>
    <property type="molecule type" value="Genomic_DNA"/>
</dbReference>
<evidence type="ECO:0000313" key="4">
    <source>
        <dbReference type="Proteomes" id="UP001152799"/>
    </source>
</evidence>
<dbReference type="Pfam" id="PF12022">
    <property type="entry name" value="COG2_C"/>
    <property type="match status" value="1"/>
</dbReference>
<gene>
    <name evidence="3" type="ORF">CEUTPL_LOCUS378</name>
</gene>
<reference evidence="3" key="1">
    <citation type="submission" date="2022-01" db="EMBL/GenBank/DDBJ databases">
        <authorList>
            <person name="King R."/>
        </authorList>
    </citation>
    <scope>NUCLEOTIDE SEQUENCE</scope>
</reference>